<feature type="domain" description="Gamma-butyrobetaine hydroxylase-like N-terminal" evidence="3">
    <location>
        <begin position="13"/>
        <end position="95"/>
    </location>
</feature>
<dbReference type="Pfam" id="PF06155">
    <property type="entry name" value="GBBH-like_N"/>
    <property type="match status" value="1"/>
</dbReference>
<reference evidence="4 5" key="1">
    <citation type="submission" date="2019-03" db="EMBL/GenBank/DDBJ databases">
        <title>Sequencing the genomes of 1000 actinobacteria strains.</title>
        <authorList>
            <person name="Klenk H.-P."/>
        </authorList>
    </citation>
    <scope>NUCLEOTIDE SEQUENCE [LARGE SCALE GENOMIC DNA]</scope>
    <source>
        <strain evidence="4 5">DSM 18936</strain>
    </source>
</reference>
<dbReference type="GO" id="GO:0046872">
    <property type="term" value="F:metal ion binding"/>
    <property type="evidence" value="ECO:0007669"/>
    <property type="project" value="UniProtKB-KW"/>
</dbReference>
<gene>
    <name evidence="4" type="ORF">BDK89_0103</name>
</gene>
<evidence type="ECO:0000313" key="5">
    <source>
        <dbReference type="Proteomes" id="UP000294558"/>
    </source>
</evidence>
<keyword evidence="2" id="KW-0408">Iron</keyword>
<evidence type="ECO:0000259" key="3">
    <source>
        <dbReference type="Pfam" id="PF06155"/>
    </source>
</evidence>
<dbReference type="OrthoDB" id="9794178at2"/>
<evidence type="ECO:0000313" key="4">
    <source>
        <dbReference type="EMBL" id="TDT14548.1"/>
    </source>
</evidence>
<dbReference type="InterPro" id="IPR038492">
    <property type="entry name" value="GBBH-like_N_sf"/>
</dbReference>
<evidence type="ECO:0000256" key="2">
    <source>
        <dbReference type="ARBA" id="ARBA00023004"/>
    </source>
</evidence>
<sequence>MSAGDVVGIEVERDSHMAVTFDDDVTVRYGVGELRLACPCATCVGRRNAGESVSPAVERGELVSITDAALAGAFGINLDWSDGHRTGIYAWTYLREAFDTGRLGTAA</sequence>
<keyword evidence="1" id="KW-0479">Metal-binding</keyword>
<dbReference type="AlphaFoldDB" id="A0A4V3EIH5"/>
<dbReference type="Proteomes" id="UP000294558">
    <property type="component" value="Unassembled WGS sequence"/>
</dbReference>
<comment type="caution">
    <text evidence="4">The sequence shown here is derived from an EMBL/GenBank/DDBJ whole genome shotgun (WGS) entry which is preliminary data.</text>
</comment>
<name>A0A4V3EIH5_9ACTN</name>
<dbReference type="PANTHER" id="PTHR35303">
    <property type="entry name" value="OS02G0197800 PROTEIN"/>
    <property type="match status" value="1"/>
</dbReference>
<dbReference type="Gene3D" id="3.30.2020.30">
    <property type="match status" value="1"/>
</dbReference>
<protein>
    <submittedName>
        <fullName evidence="4">DUF971 family protein</fullName>
    </submittedName>
</protein>
<dbReference type="EMBL" id="SOAU01000001">
    <property type="protein sequence ID" value="TDT14548.1"/>
    <property type="molecule type" value="Genomic_DNA"/>
</dbReference>
<accession>A0A4V3EIH5</accession>
<organism evidence="4 5">
    <name type="scientific">Ilumatobacter fluminis</name>
    <dbReference type="NCBI Taxonomy" id="467091"/>
    <lineage>
        <taxon>Bacteria</taxon>
        <taxon>Bacillati</taxon>
        <taxon>Actinomycetota</taxon>
        <taxon>Acidimicrobiia</taxon>
        <taxon>Acidimicrobiales</taxon>
        <taxon>Ilumatobacteraceae</taxon>
        <taxon>Ilumatobacter</taxon>
    </lineage>
</organism>
<evidence type="ECO:0000256" key="1">
    <source>
        <dbReference type="ARBA" id="ARBA00022723"/>
    </source>
</evidence>
<proteinExistence type="predicted"/>
<dbReference type="InterPro" id="IPR010376">
    <property type="entry name" value="GBBH-like_N"/>
</dbReference>
<keyword evidence="5" id="KW-1185">Reference proteome</keyword>
<dbReference type="RefSeq" id="WP_133867087.1">
    <property type="nucleotide sequence ID" value="NZ_SOAU01000001.1"/>
</dbReference>